<dbReference type="InterPro" id="IPR027417">
    <property type="entry name" value="P-loop_NTPase"/>
</dbReference>
<evidence type="ECO:0000256" key="4">
    <source>
        <dbReference type="SAM" id="MobiDB-lite"/>
    </source>
</evidence>
<dbReference type="Proteomes" id="UP001310890">
    <property type="component" value="Unassembled WGS sequence"/>
</dbReference>
<dbReference type="FunFam" id="3.40.50.300:FF:000018">
    <property type="entry name" value="Cell division control 48"/>
    <property type="match status" value="1"/>
</dbReference>
<evidence type="ECO:0000313" key="6">
    <source>
        <dbReference type="EMBL" id="KAK5118089.1"/>
    </source>
</evidence>
<dbReference type="GO" id="GO:0005524">
    <property type="term" value="F:ATP binding"/>
    <property type="evidence" value="ECO:0007669"/>
    <property type="project" value="UniProtKB-KW"/>
</dbReference>
<dbReference type="EMBL" id="JAVRRL010000003">
    <property type="protein sequence ID" value="KAK5118089.1"/>
    <property type="molecule type" value="Genomic_DNA"/>
</dbReference>
<protein>
    <recommendedName>
        <fullName evidence="5">AAA+ ATPase domain-containing protein</fullName>
    </recommendedName>
</protein>
<dbReference type="PANTHER" id="PTHR23077:SF27">
    <property type="entry name" value="ATPASE FAMILY GENE 2 PROTEIN HOMOLOG A"/>
    <property type="match status" value="1"/>
</dbReference>
<name>A0AAN7YSG9_9PEZI</name>
<accession>A0AAN7YSG9</accession>
<evidence type="ECO:0000313" key="7">
    <source>
        <dbReference type="Proteomes" id="UP001310890"/>
    </source>
</evidence>
<dbReference type="AlphaFoldDB" id="A0AAN7YSG9"/>
<dbReference type="Pfam" id="PF00004">
    <property type="entry name" value="AAA"/>
    <property type="match status" value="2"/>
</dbReference>
<dbReference type="GO" id="GO:0005737">
    <property type="term" value="C:cytoplasm"/>
    <property type="evidence" value="ECO:0007669"/>
    <property type="project" value="TreeGrafter"/>
</dbReference>
<evidence type="ECO:0000256" key="3">
    <source>
        <dbReference type="ARBA" id="ARBA00022840"/>
    </source>
</evidence>
<feature type="region of interest" description="Disordered" evidence="4">
    <location>
        <begin position="436"/>
        <end position="456"/>
    </location>
</feature>
<dbReference type="InterPro" id="IPR041569">
    <property type="entry name" value="AAA_lid_3"/>
</dbReference>
<proteinExistence type="predicted"/>
<sequence length="765" mass="83225">MAINDSTFVIRPLPGAGIDGAFRVHLSPDSLEKLGLQHGVDICQITGEKCTGYGIAWRAMDKMGTNPKLRPVKLTSIAQSAFGFEEGSHVTISKSAASRVLATRITLADDTPQEWKNAEDKDFAWQARANVLLDDCEAFAVGMTFEVMVKKKLRKKFYVENVEGPGHPNGNGLFYCGGATSVVISDGPRPDTPSQPPLGDSFPVLNTSLIGGLVEQVQELNRHMDRVLNRASRSGSTSSFEAEARHTILHGYEGTGKSMLIKAIAQTHRPAKVFRIHESDLTTSAKAISLFDKIFDDALRAQPSIITLDNLHQIVPKENRILNAALIQQFEKIRASRVFVLAAVPSLLSIDHLLLDPDTFGIDIELRIPDIAARTAIIRTMLSHEPEALINAVSFKTHGFTGRDLRRLVYKARLYPAQGSESDSAGYVNIGAGAPQSNGSAANGHRHEVSWESQDATEVDRSSLDVESSTAVLTIEAFAFALNKVAPSALREIFFEKPNVRWSDIGGSGSIKAKFDDTIGTPLQHPDLYSKYAMKPRRGILLYGPPGCSKTMTAQAVATMYDLNFIAVKGAELISMYVGESERAIRELFRKARQAAPCIIFFDEIDSIGAERDAGGTKGLNVLTTLLNEMDGFEAMENVLVLAATNKPEVLDPALLRPGRFDAHIYVGLPDVVARREILRMSLKSVMEDPGVTVDLDELADDTAAYSGAEIVAICHVAKERSLVRAVSGADAVLGRGDFEEAFRNVRKGVTEEMLAGYQGFAARG</sequence>
<keyword evidence="3" id="KW-0067">ATP-binding</keyword>
<dbReference type="SMART" id="SM00382">
    <property type="entry name" value="AAA"/>
    <property type="match status" value="2"/>
</dbReference>
<evidence type="ECO:0000256" key="1">
    <source>
        <dbReference type="ARBA" id="ARBA00022737"/>
    </source>
</evidence>
<keyword evidence="2" id="KW-0547">Nucleotide-binding</keyword>
<dbReference type="PANTHER" id="PTHR23077">
    <property type="entry name" value="AAA-FAMILY ATPASE"/>
    <property type="match status" value="1"/>
</dbReference>
<dbReference type="InterPro" id="IPR003959">
    <property type="entry name" value="ATPase_AAA_core"/>
</dbReference>
<evidence type="ECO:0000259" key="5">
    <source>
        <dbReference type="SMART" id="SM00382"/>
    </source>
</evidence>
<keyword evidence="1" id="KW-0677">Repeat</keyword>
<dbReference type="Pfam" id="PF17862">
    <property type="entry name" value="AAA_lid_3"/>
    <property type="match status" value="1"/>
</dbReference>
<comment type="caution">
    <text evidence="6">The sequence shown here is derived from an EMBL/GenBank/DDBJ whole genome shotgun (WGS) entry which is preliminary data.</text>
</comment>
<dbReference type="Gene3D" id="3.40.50.300">
    <property type="entry name" value="P-loop containing nucleotide triphosphate hydrolases"/>
    <property type="match status" value="2"/>
</dbReference>
<dbReference type="SUPFAM" id="SSF52540">
    <property type="entry name" value="P-loop containing nucleoside triphosphate hydrolases"/>
    <property type="match status" value="2"/>
</dbReference>
<feature type="domain" description="AAA+ ATPase" evidence="5">
    <location>
        <begin position="536"/>
        <end position="671"/>
    </location>
</feature>
<dbReference type="Gene3D" id="1.10.8.60">
    <property type="match status" value="2"/>
</dbReference>
<gene>
    <name evidence="6" type="ORF">LTR62_004135</name>
</gene>
<dbReference type="PROSITE" id="PS00674">
    <property type="entry name" value="AAA"/>
    <property type="match status" value="1"/>
</dbReference>
<dbReference type="InterPro" id="IPR003593">
    <property type="entry name" value="AAA+_ATPase"/>
</dbReference>
<dbReference type="InterPro" id="IPR050168">
    <property type="entry name" value="AAA_ATPase_domain"/>
</dbReference>
<feature type="domain" description="AAA+ ATPase" evidence="5">
    <location>
        <begin position="243"/>
        <end position="370"/>
    </location>
</feature>
<dbReference type="InterPro" id="IPR003960">
    <property type="entry name" value="ATPase_AAA_CS"/>
</dbReference>
<organism evidence="6 7">
    <name type="scientific">Meristemomyces frigidus</name>
    <dbReference type="NCBI Taxonomy" id="1508187"/>
    <lineage>
        <taxon>Eukaryota</taxon>
        <taxon>Fungi</taxon>
        <taxon>Dikarya</taxon>
        <taxon>Ascomycota</taxon>
        <taxon>Pezizomycotina</taxon>
        <taxon>Dothideomycetes</taxon>
        <taxon>Dothideomycetidae</taxon>
        <taxon>Mycosphaerellales</taxon>
        <taxon>Teratosphaeriaceae</taxon>
        <taxon>Meristemomyces</taxon>
    </lineage>
</organism>
<dbReference type="GO" id="GO:0016887">
    <property type="term" value="F:ATP hydrolysis activity"/>
    <property type="evidence" value="ECO:0007669"/>
    <property type="project" value="InterPro"/>
</dbReference>
<reference evidence="6" key="1">
    <citation type="submission" date="2023-08" db="EMBL/GenBank/DDBJ databases">
        <title>Black Yeasts Isolated from many extreme environments.</title>
        <authorList>
            <person name="Coleine C."/>
            <person name="Stajich J.E."/>
            <person name="Selbmann L."/>
        </authorList>
    </citation>
    <scope>NUCLEOTIDE SEQUENCE</scope>
    <source>
        <strain evidence="6">CCFEE 5401</strain>
    </source>
</reference>
<evidence type="ECO:0000256" key="2">
    <source>
        <dbReference type="ARBA" id="ARBA00022741"/>
    </source>
</evidence>